<feature type="region of interest" description="Disordered" evidence="7">
    <location>
        <begin position="340"/>
        <end position="495"/>
    </location>
</feature>
<evidence type="ECO:0000256" key="4">
    <source>
        <dbReference type="ARBA" id="ARBA00074367"/>
    </source>
</evidence>
<evidence type="ECO:0000259" key="8">
    <source>
        <dbReference type="PROSITE" id="PS50076"/>
    </source>
</evidence>
<dbReference type="PROSITE" id="PS00028">
    <property type="entry name" value="ZINC_FINGER_C2H2_1"/>
    <property type="match status" value="2"/>
</dbReference>
<feature type="compositionally biased region" description="Basic residues" evidence="7">
    <location>
        <begin position="533"/>
        <end position="544"/>
    </location>
</feature>
<organism evidence="11">
    <name type="scientific">Lygus hesperus</name>
    <name type="common">Western plant bug</name>
    <dbReference type="NCBI Taxonomy" id="30085"/>
    <lineage>
        <taxon>Eukaryota</taxon>
        <taxon>Metazoa</taxon>
        <taxon>Ecdysozoa</taxon>
        <taxon>Arthropoda</taxon>
        <taxon>Hexapoda</taxon>
        <taxon>Insecta</taxon>
        <taxon>Pterygota</taxon>
        <taxon>Neoptera</taxon>
        <taxon>Paraneoptera</taxon>
        <taxon>Hemiptera</taxon>
        <taxon>Heteroptera</taxon>
        <taxon>Panheteroptera</taxon>
        <taxon>Cimicomorpha</taxon>
        <taxon>Miridae</taxon>
        <taxon>Mirini</taxon>
        <taxon>Lygus</taxon>
    </lineage>
</organism>
<feature type="compositionally biased region" description="Acidic residues" evidence="7">
    <location>
        <begin position="382"/>
        <end position="394"/>
    </location>
</feature>
<dbReference type="GO" id="GO:0008270">
    <property type="term" value="F:zinc ion binding"/>
    <property type="evidence" value="ECO:0007669"/>
    <property type="project" value="UniProtKB-KW"/>
</dbReference>
<accession>A0A0A9WB76</accession>
<feature type="coiled-coil region" evidence="6">
    <location>
        <begin position="182"/>
        <end position="282"/>
    </location>
</feature>
<dbReference type="InterPro" id="IPR036236">
    <property type="entry name" value="Znf_C2H2_sf"/>
</dbReference>
<dbReference type="PROSITE" id="PS50076">
    <property type="entry name" value="DNAJ_2"/>
    <property type="match status" value="1"/>
</dbReference>
<dbReference type="PROSITE" id="PS00636">
    <property type="entry name" value="DNAJ_1"/>
    <property type="match status" value="1"/>
</dbReference>
<name>A0A0A9WB76_LYGHE</name>
<feature type="compositionally biased region" description="Acidic residues" evidence="7">
    <location>
        <begin position="343"/>
        <end position="363"/>
    </location>
</feature>
<evidence type="ECO:0000256" key="5">
    <source>
        <dbReference type="PROSITE-ProRule" id="PRU00042"/>
    </source>
</evidence>
<dbReference type="PANTHER" id="PTHR44029">
    <property type="entry name" value="DNAJ HOMOLOG SUBFAMILY C MEMBER 21"/>
    <property type="match status" value="1"/>
</dbReference>
<evidence type="ECO:0000313" key="11">
    <source>
        <dbReference type="EMBL" id="JAG05702.1"/>
    </source>
</evidence>
<dbReference type="GO" id="GO:0003676">
    <property type="term" value="F:nucleic acid binding"/>
    <property type="evidence" value="ECO:0007669"/>
    <property type="project" value="InterPro"/>
</dbReference>
<dbReference type="EMBL" id="GBHO01037902">
    <property type="protein sequence ID" value="JAG05702.1"/>
    <property type="molecule type" value="Transcribed_RNA"/>
</dbReference>
<dbReference type="InterPro" id="IPR018253">
    <property type="entry name" value="DnaJ_domain_CS"/>
</dbReference>
<protein>
    <recommendedName>
        <fullName evidence="4">DnaJ homolog subfamily C member 21</fullName>
    </recommendedName>
</protein>
<dbReference type="SMART" id="SM00355">
    <property type="entry name" value="ZnF_C2H2"/>
    <property type="match status" value="2"/>
</dbReference>
<dbReference type="SMART" id="SM00451">
    <property type="entry name" value="ZnF_U1"/>
    <property type="match status" value="1"/>
</dbReference>
<dbReference type="PANTHER" id="PTHR44029:SF1">
    <property type="entry name" value="DNAJ HOMOLOG SUBFAMILY C MEMBER 21"/>
    <property type="match status" value="1"/>
</dbReference>
<dbReference type="SUPFAM" id="SSF57667">
    <property type="entry name" value="beta-beta-alpha zinc fingers"/>
    <property type="match status" value="1"/>
</dbReference>
<dbReference type="InterPro" id="IPR013087">
    <property type="entry name" value="Znf_C2H2_type"/>
</dbReference>
<dbReference type="InterPro" id="IPR001623">
    <property type="entry name" value="DnaJ_domain"/>
</dbReference>
<dbReference type="SMART" id="SM00271">
    <property type="entry name" value="DnaJ"/>
    <property type="match status" value="1"/>
</dbReference>
<dbReference type="Pfam" id="PF21884">
    <property type="entry name" value="ZUO1-like_ZHD"/>
    <property type="match status" value="1"/>
</dbReference>
<feature type="region of interest" description="Disordered" evidence="7">
    <location>
        <begin position="520"/>
        <end position="544"/>
    </location>
</feature>
<evidence type="ECO:0000313" key="10">
    <source>
        <dbReference type="EMBL" id="JAG05700.1"/>
    </source>
</evidence>
<keyword evidence="2 5" id="KW-0863">Zinc-finger</keyword>
<evidence type="ECO:0000256" key="1">
    <source>
        <dbReference type="ARBA" id="ARBA00022723"/>
    </source>
</evidence>
<dbReference type="InterPro" id="IPR054076">
    <property type="entry name" value="ZUO1-like_ZHD"/>
</dbReference>
<feature type="domain" description="J" evidence="8">
    <location>
        <begin position="3"/>
        <end position="69"/>
    </location>
</feature>
<keyword evidence="1" id="KW-0479">Metal-binding</keyword>
<feature type="compositionally biased region" description="Basic and acidic residues" evidence="7">
    <location>
        <begin position="481"/>
        <end position="495"/>
    </location>
</feature>
<dbReference type="PROSITE" id="PS50157">
    <property type="entry name" value="ZINC_FINGER_C2H2_2"/>
    <property type="match status" value="1"/>
</dbReference>
<dbReference type="PRINTS" id="PR00625">
    <property type="entry name" value="JDOMAIN"/>
</dbReference>
<sequence length="544" mass="63061">MKCYYQILEVDCDANDDEVKKSYRKLALKWHPDKNPDNADEAKEQFQLIQQAYEVLSDPQERAWYDKHKDSILKGGFGSDYKDDSLNVYQYFTSSCYKGYSDDEKGFYSVYAEVFKTISAEDSEFDNDLDSDFEIPVFGNSKSSYEDVVHPFYSYWESYSTKKSYSWLDEYDIRQAQNRRVVKLMEKENKKIRDKAKKERNEEVRALVAFVRKRDKRVQAYSEYLEQKAKENDEKAKELRQKQILQRKAEMESYVESDWSKFSNLEKELAEIEANLVEEFQDNDSEDEDYLVEDDPLYCIACDKVFKTAQAFTNHEKSKKHKENVENINEVMMQDDREFGSIQEEEESSSGEYGVDSEEELPVEEPKKKKRGGKGSKSIQVEDSDHEDSGDLDSDTVVLEGHTDSDQDSVKLSKKRKSKTKKPPVVVVPGHSDKEMDLEEIEASRKSKKGRNRPSDIPTTSSKPKNKKKEQKQLSKNSIPVEDKPKEVEPIRPEDAEISCVSCKDVFKSKNALFKHLKSTGHAVHVPTDKPPVTKKKGKSKRQT</sequence>
<dbReference type="Pfam" id="PF12171">
    <property type="entry name" value="zf-C2H2_jaz"/>
    <property type="match status" value="1"/>
</dbReference>
<evidence type="ECO:0000259" key="9">
    <source>
        <dbReference type="PROSITE" id="PS50157"/>
    </source>
</evidence>
<dbReference type="SUPFAM" id="SSF46565">
    <property type="entry name" value="Chaperone J-domain"/>
    <property type="match status" value="1"/>
</dbReference>
<dbReference type="AlphaFoldDB" id="A0A0A9WB76"/>
<evidence type="ECO:0000256" key="7">
    <source>
        <dbReference type="SAM" id="MobiDB-lite"/>
    </source>
</evidence>
<reference evidence="11" key="1">
    <citation type="journal article" date="2014" name="PLoS ONE">
        <title>Transcriptome-Based Identification of ABC Transporters in the Western Tarnished Plant Bug Lygus hesperus.</title>
        <authorList>
            <person name="Hull J.J."/>
            <person name="Chaney K."/>
            <person name="Geib S.M."/>
            <person name="Fabrick J.A."/>
            <person name="Brent C.S."/>
            <person name="Walsh D."/>
            <person name="Lavine L.C."/>
        </authorList>
    </citation>
    <scope>NUCLEOTIDE SEQUENCE</scope>
</reference>
<feature type="compositionally biased region" description="Basic residues" evidence="7">
    <location>
        <begin position="412"/>
        <end position="422"/>
    </location>
</feature>
<dbReference type="FunFam" id="1.10.287.110:FF:000046">
    <property type="entry name" value="dnaJ homolog subfamily C member 21"/>
    <property type="match status" value="1"/>
</dbReference>
<feature type="compositionally biased region" description="Basic and acidic residues" evidence="7">
    <location>
        <begin position="401"/>
        <end position="411"/>
    </location>
</feature>
<proteinExistence type="predicted"/>
<dbReference type="EMBL" id="GBHO01037904">
    <property type="protein sequence ID" value="JAG05700.1"/>
    <property type="molecule type" value="Transcribed_RNA"/>
</dbReference>
<gene>
    <name evidence="10" type="ORF">CM83_62964</name>
    <name evidence="11" type="ORF">CM83_62967</name>
</gene>
<keyword evidence="3" id="KW-0862">Zinc</keyword>
<dbReference type="Gene3D" id="1.10.287.110">
    <property type="entry name" value="DnaJ domain"/>
    <property type="match status" value="1"/>
</dbReference>
<reference evidence="11" key="2">
    <citation type="submission" date="2014-07" db="EMBL/GenBank/DDBJ databases">
        <authorList>
            <person name="Hull J."/>
        </authorList>
    </citation>
    <scope>NUCLEOTIDE SEQUENCE</scope>
</reference>
<dbReference type="CDD" id="cd06257">
    <property type="entry name" value="DnaJ"/>
    <property type="match status" value="1"/>
</dbReference>
<keyword evidence="6" id="KW-0175">Coiled coil</keyword>
<evidence type="ECO:0000256" key="2">
    <source>
        <dbReference type="ARBA" id="ARBA00022771"/>
    </source>
</evidence>
<dbReference type="InterPro" id="IPR051964">
    <property type="entry name" value="Chaperone_stress_response"/>
</dbReference>
<dbReference type="InterPro" id="IPR022755">
    <property type="entry name" value="Znf_C2H2_jaz"/>
</dbReference>
<evidence type="ECO:0000256" key="6">
    <source>
        <dbReference type="SAM" id="Coils"/>
    </source>
</evidence>
<feature type="domain" description="C2H2-type" evidence="9">
    <location>
        <begin position="498"/>
        <end position="527"/>
    </location>
</feature>
<dbReference type="Gene3D" id="3.30.160.60">
    <property type="entry name" value="Classic Zinc Finger"/>
    <property type="match status" value="1"/>
</dbReference>
<dbReference type="InterPro" id="IPR036869">
    <property type="entry name" value="J_dom_sf"/>
</dbReference>
<dbReference type="InterPro" id="IPR003604">
    <property type="entry name" value="Matrin/U1-like-C_Znf_C2H2"/>
</dbReference>
<dbReference type="Pfam" id="PF00226">
    <property type="entry name" value="DnaJ"/>
    <property type="match status" value="1"/>
</dbReference>
<evidence type="ECO:0000256" key="3">
    <source>
        <dbReference type="ARBA" id="ARBA00022833"/>
    </source>
</evidence>
<dbReference type="GO" id="GO:0005737">
    <property type="term" value="C:cytoplasm"/>
    <property type="evidence" value="ECO:0007669"/>
    <property type="project" value="TreeGrafter"/>
</dbReference>